<evidence type="ECO:0000313" key="2">
    <source>
        <dbReference type="EMBL" id="SEF10757.1"/>
    </source>
</evidence>
<gene>
    <name evidence="2" type="ORF">SAMN04489740_4028</name>
</gene>
<dbReference type="EMBL" id="FNTV01000002">
    <property type="protein sequence ID" value="SEF10757.1"/>
    <property type="molecule type" value="Genomic_DNA"/>
</dbReference>
<accession>A0A1H5PCI8</accession>
<evidence type="ECO:0000313" key="3">
    <source>
        <dbReference type="Proteomes" id="UP000182725"/>
    </source>
</evidence>
<protein>
    <recommendedName>
        <fullName evidence="1">DUF6984 domain-containing protein</fullName>
    </recommendedName>
</protein>
<name>A0A1H5PCI8_9MICC</name>
<dbReference type="AlphaFoldDB" id="A0A1H5PCI8"/>
<reference evidence="2 3" key="1">
    <citation type="submission" date="2016-10" db="EMBL/GenBank/DDBJ databases">
        <authorList>
            <person name="de Groot N.N."/>
        </authorList>
    </citation>
    <scope>NUCLEOTIDE SEQUENCE [LARGE SCALE GENOMIC DNA]</scope>
    <source>
        <strain evidence="2 3">DSM 22274</strain>
    </source>
</reference>
<feature type="domain" description="DUF6984" evidence="1">
    <location>
        <begin position="3"/>
        <end position="103"/>
    </location>
</feature>
<dbReference type="Proteomes" id="UP000182725">
    <property type="component" value="Unassembled WGS sequence"/>
</dbReference>
<organism evidence="2 3">
    <name type="scientific">Arthrobacter alpinus</name>
    <dbReference type="NCBI Taxonomy" id="656366"/>
    <lineage>
        <taxon>Bacteria</taxon>
        <taxon>Bacillati</taxon>
        <taxon>Actinomycetota</taxon>
        <taxon>Actinomycetes</taxon>
        <taxon>Micrococcales</taxon>
        <taxon>Micrococcaceae</taxon>
        <taxon>Arthrobacter</taxon>
    </lineage>
</organism>
<dbReference type="InterPro" id="IPR054253">
    <property type="entry name" value="DUF6984"/>
</dbReference>
<dbReference type="Pfam" id="PF22480">
    <property type="entry name" value="DUF6984"/>
    <property type="match status" value="1"/>
</dbReference>
<dbReference type="RefSeq" id="WP_074713490.1">
    <property type="nucleotide sequence ID" value="NZ_FNTV01000002.1"/>
</dbReference>
<sequence length="123" mass="13922">MNRPLNEGEILLVNALLANVSDGWRTLTPLEELNVRDMDDGGMGSLRFEPANTDRHFGRQLVEGWYLDADEIPISVSINIDQFGELYELDSWKVDFAKRISLPDRISDVQHGWMEPGIGPRPA</sequence>
<evidence type="ECO:0000259" key="1">
    <source>
        <dbReference type="Pfam" id="PF22480"/>
    </source>
</evidence>
<proteinExistence type="predicted"/>